<keyword evidence="7 14" id="KW-0808">Transferase</keyword>
<keyword evidence="12 14" id="KW-0411">Iron-sulfur</keyword>
<dbReference type="SFLD" id="SFLDS00029">
    <property type="entry name" value="Radical_SAM"/>
    <property type="match status" value="1"/>
</dbReference>
<dbReference type="Proteomes" id="UP000315908">
    <property type="component" value="Unassembled WGS sequence"/>
</dbReference>
<evidence type="ECO:0000256" key="3">
    <source>
        <dbReference type="ARBA" id="ARBA00022485"/>
    </source>
</evidence>
<accession>A0A562MDL7</accession>
<dbReference type="InterPro" id="IPR040072">
    <property type="entry name" value="Methyltransferase_A"/>
</dbReference>
<dbReference type="SMART" id="SM00729">
    <property type="entry name" value="Elp3"/>
    <property type="match status" value="1"/>
</dbReference>
<comment type="function">
    <text evidence="14">Specifically methylates position 2 of adenine 2503 in 23S rRNA and position 2 of adenine 37 in tRNAs.</text>
</comment>
<dbReference type="AlphaFoldDB" id="A0A562MDL7"/>
<dbReference type="GO" id="GO:0002935">
    <property type="term" value="F:tRNA (adenine(37)-C2)-methyltransferase activity"/>
    <property type="evidence" value="ECO:0007669"/>
    <property type="project" value="UniProtKB-UniRule"/>
</dbReference>
<feature type="binding site" evidence="14">
    <location>
        <position position="209"/>
    </location>
    <ligand>
        <name>S-adenosyl-L-methionine</name>
        <dbReference type="ChEBI" id="CHEBI:59789"/>
    </ligand>
</feature>
<sequence>MSLIYSYLCTVIEKSKIIDIRSLSLDQIKDQLTALGEQGFRAKQIYEWLWVKSCVDFDQMSNLSKSLREKLKANFTINAVTVKESQISSDKTIKSSFWLYDNNIIEGVLIPAPERMTACVSSQVGCSLTCKFCATGYMDRKRNLNADEIYDQVVLISKQAEENYGQPLTNIVYMGMGEPLLNYANMMKSVERITAPDGLNMAAKRITVSTAGIAKMIKKLGDDQVRFNLALSLHAANDKKRNEIMPINEQNSLKALAEALKYFYAKTKSPITFEYIVFNNFNDELEDAKELAKFCKHVPCKVNLIEYNPIALADFLNAEADKIEVFANYLKSQGIITNVRRSRGKDIDAACGQLAIKDEKKEEAEA</sequence>
<dbReference type="GO" id="GO:0005737">
    <property type="term" value="C:cytoplasm"/>
    <property type="evidence" value="ECO:0007669"/>
    <property type="project" value="UniProtKB-SubCell"/>
</dbReference>
<dbReference type="GO" id="GO:0070475">
    <property type="term" value="P:rRNA base methylation"/>
    <property type="evidence" value="ECO:0007669"/>
    <property type="project" value="UniProtKB-UniRule"/>
</dbReference>
<dbReference type="InterPro" id="IPR058240">
    <property type="entry name" value="rSAM_sf"/>
</dbReference>
<keyword evidence="5 14" id="KW-0698">rRNA processing</keyword>
<dbReference type="SFLD" id="SFLDG01062">
    <property type="entry name" value="methyltransferase_(Class_A)"/>
    <property type="match status" value="1"/>
</dbReference>
<dbReference type="GO" id="GO:0019843">
    <property type="term" value="F:rRNA binding"/>
    <property type="evidence" value="ECO:0007669"/>
    <property type="project" value="UniProtKB-UniRule"/>
</dbReference>
<comment type="similarity">
    <text evidence="2 14">Belongs to the radical SAM superfamily. RlmN family.</text>
</comment>
<keyword evidence="9 14" id="KW-0819">tRNA processing</keyword>
<evidence type="ECO:0000256" key="4">
    <source>
        <dbReference type="ARBA" id="ARBA00022490"/>
    </source>
</evidence>
<feature type="binding site" evidence="14">
    <location>
        <begin position="232"/>
        <end position="234"/>
    </location>
    <ligand>
        <name>S-adenosyl-L-methionine</name>
        <dbReference type="ChEBI" id="CHEBI:59789"/>
    </ligand>
</feature>
<dbReference type="GO" id="GO:0070040">
    <property type="term" value="F:rRNA (adenine(2503)-C2-)-methyltransferase activity"/>
    <property type="evidence" value="ECO:0007669"/>
    <property type="project" value="UniProtKB-UniRule"/>
</dbReference>
<evidence type="ECO:0000313" key="17">
    <source>
        <dbReference type="Proteomes" id="UP000315908"/>
    </source>
</evidence>
<dbReference type="InterPro" id="IPR007197">
    <property type="entry name" value="rSAM"/>
</dbReference>
<feature type="binding site" evidence="14">
    <location>
        <begin position="177"/>
        <end position="178"/>
    </location>
    <ligand>
        <name>S-adenosyl-L-methionine</name>
        <dbReference type="ChEBI" id="CHEBI:59789"/>
    </ligand>
</feature>
<dbReference type="NCBIfam" id="TIGR00048">
    <property type="entry name" value="rRNA_mod_RlmN"/>
    <property type="match status" value="1"/>
</dbReference>
<reference evidence="16 17" key="1">
    <citation type="journal article" date="2015" name="Stand. Genomic Sci.">
        <title>Genomic Encyclopedia of Bacterial and Archaeal Type Strains, Phase III: the genomes of soil and plant-associated and newly described type strains.</title>
        <authorList>
            <person name="Whitman W.B."/>
            <person name="Woyke T."/>
            <person name="Klenk H.P."/>
            <person name="Zhou Y."/>
            <person name="Lilburn T.G."/>
            <person name="Beck B.J."/>
            <person name="De Vos P."/>
            <person name="Vandamme P."/>
            <person name="Eisen J.A."/>
            <person name="Garrity G."/>
            <person name="Hugenholtz P."/>
            <person name="Kyrpides N.C."/>
        </authorList>
    </citation>
    <scope>NUCLEOTIDE SEQUENCE [LARGE SCALE GENOMIC DNA]</scope>
    <source>
        <strain evidence="16 17">CGMCC 1.6855</strain>
    </source>
</reference>
<dbReference type="InterPro" id="IPR013785">
    <property type="entry name" value="Aldolase_TIM"/>
</dbReference>
<dbReference type="GO" id="GO:0030488">
    <property type="term" value="P:tRNA methylation"/>
    <property type="evidence" value="ECO:0007669"/>
    <property type="project" value="UniProtKB-UniRule"/>
</dbReference>
<dbReference type="RefSeq" id="WP_376747253.1">
    <property type="nucleotide sequence ID" value="NZ_DAIRPU010000010.1"/>
</dbReference>
<dbReference type="InterPro" id="IPR006638">
    <property type="entry name" value="Elp3/MiaA/NifB-like_rSAM"/>
</dbReference>
<organism evidence="16 17">
    <name type="scientific">Sphingobacterium siyangense</name>
    <dbReference type="NCBI Taxonomy" id="459529"/>
    <lineage>
        <taxon>Bacteria</taxon>
        <taxon>Pseudomonadati</taxon>
        <taxon>Bacteroidota</taxon>
        <taxon>Sphingobacteriia</taxon>
        <taxon>Sphingobacteriales</taxon>
        <taxon>Sphingobacteriaceae</taxon>
        <taxon>Sphingobacterium</taxon>
    </lineage>
</organism>
<evidence type="ECO:0000256" key="10">
    <source>
        <dbReference type="ARBA" id="ARBA00022723"/>
    </source>
</evidence>
<dbReference type="EC" id="2.1.1.192" evidence="14"/>
<dbReference type="PANTHER" id="PTHR30544">
    <property type="entry name" value="23S RRNA METHYLTRANSFERASE"/>
    <property type="match status" value="1"/>
</dbReference>
<proteinExistence type="inferred from homology"/>
<comment type="catalytic activity">
    <reaction evidence="14">
        <text>adenosine(2503) in 23S rRNA + 2 reduced [2Fe-2S]-[ferredoxin] + 2 S-adenosyl-L-methionine = 2-methyladenosine(2503) in 23S rRNA + 5'-deoxyadenosine + L-methionine + 2 oxidized [2Fe-2S]-[ferredoxin] + S-adenosyl-L-homocysteine</text>
        <dbReference type="Rhea" id="RHEA:42916"/>
        <dbReference type="Rhea" id="RHEA-COMP:10000"/>
        <dbReference type="Rhea" id="RHEA-COMP:10001"/>
        <dbReference type="Rhea" id="RHEA-COMP:10152"/>
        <dbReference type="Rhea" id="RHEA-COMP:10282"/>
        <dbReference type="ChEBI" id="CHEBI:17319"/>
        <dbReference type="ChEBI" id="CHEBI:33737"/>
        <dbReference type="ChEBI" id="CHEBI:33738"/>
        <dbReference type="ChEBI" id="CHEBI:57844"/>
        <dbReference type="ChEBI" id="CHEBI:57856"/>
        <dbReference type="ChEBI" id="CHEBI:59789"/>
        <dbReference type="ChEBI" id="CHEBI:74411"/>
        <dbReference type="ChEBI" id="CHEBI:74497"/>
        <dbReference type="EC" id="2.1.1.192"/>
    </reaction>
</comment>
<dbReference type="FunFam" id="3.20.20.70:FF:000014">
    <property type="entry name" value="Probable dual-specificity RNA methyltransferase RlmN"/>
    <property type="match status" value="1"/>
</dbReference>
<dbReference type="EMBL" id="VLKR01000019">
    <property type="protein sequence ID" value="TWI17928.1"/>
    <property type="molecule type" value="Genomic_DNA"/>
</dbReference>
<feature type="binding site" evidence="14">
    <location>
        <position position="126"/>
    </location>
    <ligand>
        <name>[4Fe-4S] cluster</name>
        <dbReference type="ChEBI" id="CHEBI:49883"/>
        <note>4Fe-4S-S-AdoMet</note>
    </ligand>
</feature>
<feature type="binding site" evidence="14">
    <location>
        <position position="130"/>
    </location>
    <ligand>
        <name>[4Fe-4S] cluster</name>
        <dbReference type="ChEBI" id="CHEBI:49883"/>
        <note>4Fe-4S-S-AdoMet</note>
    </ligand>
</feature>
<dbReference type="Gene3D" id="3.20.20.70">
    <property type="entry name" value="Aldolase class I"/>
    <property type="match status" value="1"/>
</dbReference>
<dbReference type="Pfam" id="PF04055">
    <property type="entry name" value="Radical_SAM"/>
    <property type="match status" value="1"/>
</dbReference>
<dbReference type="GO" id="GO:0000049">
    <property type="term" value="F:tRNA binding"/>
    <property type="evidence" value="ECO:0007669"/>
    <property type="project" value="UniProtKB-UniRule"/>
</dbReference>
<evidence type="ECO:0000256" key="12">
    <source>
        <dbReference type="ARBA" id="ARBA00023014"/>
    </source>
</evidence>
<dbReference type="CDD" id="cd01335">
    <property type="entry name" value="Radical_SAM"/>
    <property type="match status" value="1"/>
</dbReference>
<dbReference type="Gene3D" id="1.10.150.530">
    <property type="match status" value="1"/>
</dbReference>
<evidence type="ECO:0000256" key="2">
    <source>
        <dbReference type="ARBA" id="ARBA00007544"/>
    </source>
</evidence>
<dbReference type="InterPro" id="IPR027492">
    <property type="entry name" value="RNA_MTrfase_RlmN"/>
</dbReference>
<comment type="miscellaneous">
    <text evidence="14">Reaction proceeds by a ping-pong mechanism involving intermediate methylation of a conserved cysteine residue.</text>
</comment>
<name>A0A562MDL7_9SPHI</name>
<comment type="cofactor">
    <cofactor evidence="14">
        <name>[4Fe-4S] cluster</name>
        <dbReference type="ChEBI" id="CHEBI:49883"/>
    </cofactor>
    <text evidence="14">Binds 1 [4Fe-4S] cluster. The cluster is coordinated with 3 cysteines and an exchangeable S-adenosyl-L-methionine.</text>
</comment>
<dbReference type="InterPro" id="IPR004383">
    <property type="entry name" value="rRNA_lsu_MTrfase_RlmN/Cfr"/>
</dbReference>
<dbReference type="PIRSF" id="PIRSF006004">
    <property type="entry name" value="CHP00048"/>
    <property type="match status" value="1"/>
</dbReference>
<evidence type="ECO:0000256" key="7">
    <source>
        <dbReference type="ARBA" id="ARBA00022679"/>
    </source>
</evidence>
<feature type="domain" description="Radical SAM core" evidence="15">
    <location>
        <begin position="112"/>
        <end position="346"/>
    </location>
</feature>
<gene>
    <name evidence="14" type="primary">rlmN</name>
    <name evidence="16" type="ORF">IQ31_03491</name>
</gene>
<keyword evidence="8 14" id="KW-0949">S-adenosyl-L-methionine</keyword>
<evidence type="ECO:0000313" key="16">
    <source>
        <dbReference type="EMBL" id="TWI17928.1"/>
    </source>
</evidence>
<evidence type="ECO:0000256" key="6">
    <source>
        <dbReference type="ARBA" id="ARBA00022603"/>
    </source>
</evidence>
<dbReference type="GO" id="GO:0051539">
    <property type="term" value="F:4 iron, 4 sulfur cluster binding"/>
    <property type="evidence" value="ECO:0007669"/>
    <property type="project" value="UniProtKB-UniRule"/>
</dbReference>
<feature type="active site" description="S-methylcysteine intermediate" evidence="14">
    <location>
        <position position="351"/>
    </location>
</feature>
<dbReference type="HAMAP" id="MF_01849">
    <property type="entry name" value="RNA_methyltr_RlmN"/>
    <property type="match status" value="1"/>
</dbReference>
<keyword evidence="11 14" id="KW-0408">Iron</keyword>
<evidence type="ECO:0000256" key="14">
    <source>
        <dbReference type="HAMAP-Rule" id="MF_01849"/>
    </source>
</evidence>
<dbReference type="InterPro" id="IPR048641">
    <property type="entry name" value="RlmN_N"/>
</dbReference>
<feature type="binding site" evidence="14">
    <location>
        <position position="133"/>
    </location>
    <ligand>
        <name>[4Fe-4S] cluster</name>
        <dbReference type="ChEBI" id="CHEBI:49883"/>
        <note>4Fe-4S-S-AdoMet</note>
    </ligand>
</feature>
<comment type="subcellular location">
    <subcellularLocation>
        <location evidence="1 14">Cytoplasm</location>
    </subcellularLocation>
</comment>
<evidence type="ECO:0000256" key="13">
    <source>
        <dbReference type="ARBA" id="ARBA00023157"/>
    </source>
</evidence>
<feature type="active site" description="Proton acceptor" evidence="14">
    <location>
        <position position="106"/>
    </location>
</feature>
<keyword evidence="3 14" id="KW-0004">4Fe-4S</keyword>
<comment type="caution">
    <text evidence="14">Lacks conserved residue(s) required for the propagation of feature annotation.</text>
</comment>
<dbReference type="SFLD" id="SFLDF00275">
    <property type="entry name" value="adenosine_C2_methyltransferase"/>
    <property type="match status" value="1"/>
</dbReference>
<evidence type="ECO:0000256" key="9">
    <source>
        <dbReference type="ARBA" id="ARBA00022694"/>
    </source>
</evidence>
<keyword evidence="4 14" id="KW-0963">Cytoplasm</keyword>
<dbReference type="Pfam" id="PF21016">
    <property type="entry name" value="RlmN_N"/>
    <property type="match status" value="1"/>
</dbReference>
<dbReference type="PANTHER" id="PTHR30544:SF5">
    <property type="entry name" value="RADICAL SAM CORE DOMAIN-CONTAINING PROTEIN"/>
    <property type="match status" value="1"/>
</dbReference>
<comment type="catalytic activity">
    <reaction evidence="14">
        <text>adenosine(37) in tRNA + 2 reduced [2Fe-2S]-[ferredoxin] + 2 S-adenosyl-L-methionine = 2-methyladenosine(37) in tRNA + 5'-deoxyadenosine + L-methionine + 2 oxidized [2Fe-2S]-[ferredoxin] + S-adenosyl-L-homocysteine</text>
        <dbReference type="Rhea" id="RHEA:43332"/>
        <dbReference type="Rhea" id="RHEA-COMP:10000"/>
        <dbReference type="Rhea" id="RHEA-COMP:10001"/>
        <dbReference type="Rhea" id="RHEA-COMP:10162"/>
        <dbReference type="Rhea" id="RHEA-COMP:10485"/>
        <dbReference type="ChEBI" id="CHEBI:17319"/>
        <dbReference type="ChEBI" id="CHEBI:33737"/>
        <dbReference type="ChEBI" id="CHEBI:33738"/>
        <dbReference type="ChEBI" id="CHEBI:57844"/>
        <dbReference type="ChEBI" id="CHEBI:57856"/>
        <dbReference type="ChEBI" id="CHEBI:59789"/>
        <dbReference type="ChEBI" id="CHEBI:74411"/>
        <dbReference type="ChEBI" id="CHEBI:74497"/>
        <dbReference type="EC" id="2.1.1.192"/>
    </reaction>
</comment>
<dbReference type="PROSITE" id="PS51918">
    <property type="entry name" value="RADICAL_SAM"/>
    <property type="match status" value="1"/>
</dbReference>
<evidence type="ECO:0000256" key="11">
    <source>
        <dbReference type="ARBA" id="ARBA00023004"/>
    </source>
</evidence>
<keyword evidence="13 14" id="KW-1015">Disulfide bond</keyword>
<dbReference type="GO" id="GO:0046872">
    <property type="term" value="F:metal ion binding"/>
    <property type="evidence" value="ECO:0007669"/>
    <property type="project" value="UniProtKB-KW"/>
</dbReference>
<comment type="caution">
    <text evidence="16">The sequence shown here is derived from an EMBL/GenBank/DDBJ whole genome shotgun (WGS) entry which is preliminary data.</text>
</comment>
<evidence type="ECO:0000259" key="15">
    <source>
        <dbReference type="PROSITE" id="PS51918"/>
    </source>
</evidence>
<feature type="binding site" evidence="14">
    <location>
        <position position="308"/>
    </location>
    <ligand>
        <name>S-adenosyl-L-methionine</name>
        <dbReference type="ChEBI" id="CHEBI:59789"/>
    </ligand>
</feature>
<protein>
    <recommendedName>
        <fullName evidence="14">Probable dual-specificity RNA methyltransferase RlmN</fullName>
        <ecNumber evidence="14">2.1.1.192</ecNumber>
    </recommendedName>
    <alternativeName>
        <fullName evidence="14">23S rRNA (adenine(2503)-C(2))-methyltransferase</fullName>
    </alternativeName>
    <alternativeName>
        <fullName evidence="14">23S rRNA m2A2503 methyltransferase</fullName>
    </alternativeName>
    <alternativeName>
        <fullName evidence="14">Ribosomal RNA large subunit methyltransferase N</fullName>
    </alternativeName>
    <alternativeName>
        <fullName evidence="14">tRNA (adenine(37)-C(2))-methyltransferase</fullName>
    </alternativeName>
    <alternativeName>
        <fullName evidence="14">tRNA m2A37 methyltransferase</fullName>
    </alternativeName>
</protein>
<evidence type="ECO:0000256" key="1">
    <source>
        <dbReference type="ARBA" id="ARBA00004496"/>
    </source>
</evidence>
<evidence type="ECO:0000256" key="5">
    <source>
        <dbReference type="ARBA" id="ARBA00022552"/>
    </source>
</evidence>
<keyword evidence="6 14" id="KW-0489">Methyltransferase</keyword>
<evidence type="ECO:0000256" key="8">
    <source>
        <dbReference type="ARBA" id="ARBA00022691"/>
    </source>
</evidence>
<keyword evidence="10 14" id="KW-0479">Metal-binding</keyword>
<dbReference type="SUPFAM" id="SSF102114">
    <property type="entry name" value="Radical SAM enzymes"/>
    <property type="match status" value="1"/>
</dbReference>